<feature type="domain" description="LysM" evidence="2">
    <location>
        <begin position="4504"/>
        <end position="4551"/>
    </location>
</feature>
<proteinExistence type="predicted"/>
<dbReference type="InParanoid" id="A0A4R6QNA1"/>
<protein>
    <submittedName>
        <fullName evidence="3">YD repeat-containing protein</fullName>
    </submittedName>
</protein>
<dbReference type="PANTHER" id="PTHR32305">
    <property type="match status" value="1"/>
</dbReference>
<name>A0A4R6QNA1_9BURK</name>
<sequence>MVAIVSGNSLGLGLSSWATLGQRGVFGDASLGRTGGNGYVNVATGNLVLQGQDEGLMGRGLDVAALRTYNSQGRLNDDNGDNWSVGIYRQQIKCNDAPELAATTLTRTGRDGAEEVYSWNAAGARYVSSNGFGAYDTIRPEGIEYVWTDGDTSEKERYDITSGRLSSHTDAQGNTVVFTYHGDGNIASMKTANGETLFYDYSGNKLTQLRTVTADAITTTRVRYGYDGSNRLSTVSVDLTPADGSVADGKTYTTTYTYDGASKRVASVAGNYGSYSLNFSYVQVGAEWRVESVMDGLNPATKFAYDPANRRTTVTNPLGHATVYEYDAAGQLTQVTTPAVAGVAAVTRYQYNASGDLESIIDGEGRALTMRYDLSGNQILQRDAAGNTIERTFNANNQLLTETRYLVPDPDGSGSALPREPVTERYVYDLANKNRLRFVISAEGRVTEHQYNSFGERGSTIQYVAARYNLSGLPVSGVPTDTTVAIWAAAQPQGQITRTDMSYDARGQLKKSVSFANVDASTGAGLWDSRQSVKDYIYVPAGLLLTTIEGNGTANDSVTSYTYDGMGRVLTVTDALLQTTITAYQDDASGSKVNTTFANGLTTSRYYDRVGQLAWVWQSGSAGAVDLGTTHYFYDLNGRLAMTEDPSGQRAWLMYDEAGRQIAAVDSNGSVTEYRYNNSNEVVRTTKYKTPLDRAVLDVLYKNQITGWRNPAGITPIFGTNADDVIVTGAGILNVIIGSSGRDSYIVSVDHGRADTLYFFSPGEDYIDIGGLLQSIGYLGSDPFADGIVRLVHTPPTYQLVLDKDGAGPGAARVFMNIRGAEPLQAGQVVPGRDIRWSGIIPKSLKFNELGLVRDPQADVDTWNFYDAAGRLFKTVDALGYVTEAKYDGASRVLSTVRYAKAADMARFKANPVVANAVPSGLNPLADRVTRNIYDADGLLRGSLDGEGFLVEYLYDSAGRLVKKLAYESSVDAALRATGDLDAMRPRPTLRVYYQPGNNSSAVRSLGSFQAGDVVTATVRFKSDSLTSGRVFLGDSGGPDPYDNAVYSAVTYGNDGWKTITVSLTLSHDDQLWLFIYGDRDGAYRKMGNFVDYDGMVVSSVKRPEVLRFDGSLSGWSFNQAKITGASATHYLLNGLGQVAGEVDAEGYLTERVYDAGGHLVREIRYATALTAAASASVTSSSPIQSLRPGSTARDRSQSWHHDALGRLDSETNAEGTVTTYEYNSAGQLIKTNRAFGRPEVRTLNVRYDLLGRLTGELSAKGGALLTGSQTSEQVEAIWAQYGTHYSYDLVGNRTSMVAPGSHARTLYFYNEDRQLTHTVNALGEVEERQYDGLNQLVRTIRYGGRIAAGTLGQLSGGLVTTAITGAVQDLLAQKQEGSDEVFANAVTDFYRNVRGDLIIEAGPQGSASFNTYNAFGEVWINARMQTSSVFEASMFEYDRRGLQVKVTQQGGAGSPVMTYRYDAFGRLESSIDANGIGQRWSHDRLGRVVEHRDGLTTLRRTGYDAFARVLTQVDAYNRTTTYGYNDATRSVSVLTAAGVTTTTTRNRFGETESVLDGTSKLTRYDYNRDGKLTAVSGEDLSTGSHYDELQRLIESTDANGIKTRYEYDEINRVKSSTLDPSGLNRKTSFDYLNTEFGSSVITTDSTGIKSRDDFDLKGQLLRHIDDADGLKLVTGYSYDFAGHQLTVTNAKKVKTSYTYDTLGRRISEVADDGGLSLKRSYRYDLKGNLIAVIQGNGDPSFDRVTVHAYDALGRQTLSMDALGGIVEQVYDLEGNVVKRMAYAAVSAEAAKLAAARTNPSDATLRAALVATPGQDRVELAVFDADGRKNYAIDAEGGVTRLKYDGNGNVIERLQYARALTSAQVAALPTPATTASLSVVAAGPMDRRTSYRYDSANRLRFEVDALGYVTETRYNGLETTSIRYKNPVAVPSATPAPTPGEDLVTTQILDAAGRAWRSIDAMGVETQNHYDDVARTLDQTHAYGLPEASTTRYSYDAVGRVQSKTVAYGTLAAATTIYEYNALGQLTREIEARGVALAQGNSDWARGERLKLGLPEDAAGLTQQQKLDLQAAYATKHEYDNLGRRTQTTNALGATTLTRYDTFGNAVKVTDPRGNTGYFYFDKLNRVTVQVDPEGFATQTAYWNAASNQIGSVRRFCIKVPSNTTEALPPVLTPHARDALTINLYDRLDRLVSSTDAASASERIEFGVDGNRFDKRVTNKLGGVATYRYDTLGRQVTETLPVAVSGAAVVNVYTYDAFGNRILTIEAQGLAEQRTTSYRHDKAGRVTHRIGTPYTSIDVPAGATSDVTPLEFTRYDALGRVIESISGAILVDSAVAGGARTLSYFDAAGNKLAQIAADGAMISYSHDPAGQVILESAWATRIVPMPAAGTTPAAPASSPAIDRITQMDYDRLGRLLSKTRLAVIWWESAPNADKVELLSVSPRPVVLQQLHYDAAGNLIEEIDGRGNSVFNYYDKLGRKILRIDQEGYAIGWDYDSFHAAVSTEIKYAQKVAQPYTRQDDPDGGTARTLRQVLSVAGARTTQYQLDKLGRVELKTVKDVQTQYVEASGFVSSRTLDATTSYVYDGLGNITYIRERVGLDTAAKEIYNETDVEYDKLGRETRRRDAGFTAVDGAWVRPEVLTEYTGLGAVAKVVRLGGIAAQDRITRYDYNANGDRVGQVDAGDNITVFILDKSGRVGRTIAWGVKDADGQSVTAETLYRYDEAGRVTWQQDVATSEIRQTRYNSFGEVSGKGLGDGWQEFAEYNTLGKVLRNNSGDGTSKIYLYDRNGNTTREIKGSTQNLQAMSISDAAQSTELNQTFSAYDRRNLLVKTVEIDIRYLQAFDSMRTAFERKLAELTGAFRVESENAGQYGGATGGYAGSGASTSVIGNGDDTKFKADSLPSMGSVTISATPRTAVSVPGLNVGATRMFTLLPTQRQSVRSPGQPGAVKRVLELPESFLPGKYQVIRAGGDPAEIPILTKDRALLQFVVPVPMTLGDVSTHYKIRWSPPTTSAGVDEWVDVAEAYIKIDTWEPNTNGTHDISTSGSISGVRGLLVQGDDSATSSFRVLTVLDGIETPVAVSATKVAKGFWRLDVSSLPAGETRVAVKSYDQSGRLLAGSTAMVTTSVDGEQVSSLGAINTAEASVTGTDKDFVIRLAPSLLDAGSTYTLHMRLMGAGSWTSIAITPAGTARVQGQTMNGGAPWEFLIAPDRAGARYYGTMTGRTGQAPALDSQMLSQVTSLGQPDLSFGIGSLPPLPPGQSYYFGGLVLEDESGGLKHTYEGRNVITWNELVANHAVTALQSKNLKYSYKIYIESGGARRQVGQATGGVTVGASFSATPPRNDDYAPYVKLASAVPLTGDITLTPVGGGATVTLSNGDIRRWTNPARSGVLFVDVSQWVPARPLGPVQLTVACTTPGSRFSGTITIQSDGRVQVSMTSTSDTPGTVQLTIPNALALTVLRYVKKGDDPKADGVPNRASYTTQNGPPTWGWAVTPADAGDWDFYYEAIGWDTQSVSVGHGTYKVGADGKVTFSLLVADPKPPQLEFAPPSGTERLMVQIRSPGGEWGAPIEVPHPWVYQVKDLVPGAGQDIKLLEYKFEATSGPTVKGRGHGQFTISSAGQVVVTSSAEDRKPLEPITFTLARPNAPKLRLSYAPLTDPTNRTEVLLDGVWDPVKKETRYVWQKPLDGRPPEPTDRFVYSLAALGNQGQALLDEVGDPVVLDGEMSFNTYADTIATRFPLSQYAYSLNKSAQVVFTQQHNAFGEVISESDQRVRERADAMVAQYNSIRELGGQQFVVNPSALQTESVYNNLGRLIRKTEAETFVTGEDGRVARQRPITEYGYDLVGRLTVSTDANGKVGRQAFAGSGERLSRRWAGDGGLQQTEYDRLGDAVKLVNEVGVATQHTFDKLGQLVKAERHVSRRQDFASNEFSGVARTTGVLTDLYGYDALGRRIWHTGTLAQSELGNTLAMQNNTDKTWYDSLGRITKTRTAGGLATTYTYQQVAKDDTGNPVLGVGGLSVGGHIKTTTFADQSSLVDEIDYFGRTTWHQDMGGRKYTYEYNLGGQLVRQSSKDAQGVDKQNINYKYLLNGYVSEVIDTGNGAGKSISSYGYDNAGNRTFEHYGHLSVSDQEDLTLQSSNIEYDELNRISRVRDNEKTHDLRYEYDAVGNRRAAIAVYWDPQTYNTLQRDDHWYTYDGANRFLTTKGSFAGDRVAGGSIQRGERGISIGYDLAGQRTKATAADGTVEEYSYSEDGYLEDTKINGLLRARRRVDAEGRTLQYLEWETGGATRQVRTTQYDRDNRLLQETVTGSTAANGATSYYYLDSKNGTSVSVTGGGVLGKTVYQGEAGGGQQTTTYSYEYWDSAKQTSIQGQANGMSGLTSLTYNANGHLMSAYDASKSRTLSYLTNAQGLVLRREEWVPEYQQSNLKKYVTSYYYATGRRVGDVSTDPEAYQYRMSYAEQLAQDISKPRDLMEKFKNFRPVTSADFDQNYEPINASYPGGASTSYTARTGDTLSSIAQSVWGDAEMWYLIAEANGLRANSALTAGQVLVIPNKVTNIHNNANTFRPYNPGEVIGHIDPTIPAPPPPPRADGGCGGLGTILMIVVAVVVTVYTAGALSTALAAPGPATAGTSGFAATMQLGGAALTGGGGLSLAGSLAVGAVAGAAGSVASQLIGMAIGNVEQFSWKAVGRSAFSGGTTAGVGNVLSSAAQIGSTLGNTAAGALIRDGGTAAAAIKAGAGSAVSLALQGQWSWREVAASTVGAAAGYAAGDAVGRALSNTGSIGRVAASTAAAVAGGWASSQVLGLSSRETRTRVGQAFISGLANGMADALADPKQGHGLWPDGDYRNGSDIQDDRWVAQRDARYGFGGTGAKLGSLNGNSAANWSRQVDQGIRDTALGLQNFEVVASGVWAAQETQTALTARAVWRAENVRADAYGKELDTARTRELFNFGDGRDTRDIRMGFGYQSRLSVESSSIAAYRALATDRYQEVRPVPHSAREQATSWFSSMVGSSRAGNVLTGVLDGWLAGGEVLANLPSVASAFPSIVGRLATGTADFASRLWDNPLGTVSNTMATAADGVRGGFSRVVNGDGRALGSVLFAAGTIGIPLGRVEEAVGSVEGAMRIGVPATRSANRLSPVLEYDIYGNEIYYRAMKESHYKRLAEDGRLIGTGETSLAPLKAYSAGYDGALVRLTVKPGTSSQLQDIGIAANNPAAAEFPGMSTGTGPWNQTNARFKVEAVGVRNINDGLGIMNTQLGKGRALDIFNANLLDFERLN</sequence>
<dbReference type="OrthoDB" id="8553452at2"/>
<evidence type="ECO:0000313" key="3">
    <source>
        <dbReference type="EMBL" id="TDP71061.1"/>
    </source>
</evidence>
<keyword evidence="1" id="KW-0677">Repeat</keyword>
<comment type="caution">
    <text evidence="3">The sequence shown here is derived from an EMBL/GenBank/DDBJ whole genome shotgun (WGS) entry which is preliminary data.</text>
</comment>
<keyword evidence="4" id="KW-1185">Reference proteome</keyword>
<dbReference type="Proteomes" id="UP000295361">
    <property type="component" value="Unassembled WGS sequence"/>
</dbReference>
<dbReference type="InterPro" id="IPR018392">
    <property type="entry name" value="LysM"/>
</dbReference>
<dbReference type="CDD" id="cd00118">
    <property type="entry name" value="LysM"/>
    <property type="match status" value="1"/>
</dbReference>
<accession>A0A4R6QNA1</accession>
<dbReference type="InterPro" id="IPR031325">
    <property type="entry name" value="RHS_repeat"/>
</dbReference>
<dbReference type="RefSeq" id="WP_133700868.1">
    <property type="nucleotide sequence ID" value="NZ_SNXS01000003.1"/>
</dbReference>
<evidence type="ECO:0000259" key="2">
    <source>
        <dbReference type="PROSITE" id="PS51782"/>
    </source>
</evidence>
<dbReference type="InterPro" id="IPR050708">
    <property type="entry name" value="T6SS_VgrG/RHS"/>
</dbReference>
<dbReference type="Gene3D" id="2.180.10.10">
    <property type="entry name" value="RHS repeat-associated core"/>
    <property type="match status" value="10"/>
</dbReference>
<dbReference type="Pfam" id="PF01476">
    <property type="entry name" value="LysM"/>
    <property type="match status" value="1"/>
</dbReference>
<dbReference type="NCBIfam" id="TIGR01643">
    <property type="entry name" value="YD_repeat_2x"/>
    <property type="match status" value="5"/>
</dbReference>
<dbReference type="InterPro" id="IPR006530">
    <property type="entry name" value="YD"/>
</dbReference>
<gene>
    <name evidence="3" type="ORF">DES47_10339</name>
</gene>
<reference evidence="3 4" key="1">
    <citation type="submission" date="2019-03" db="EMBL/GenBank/DDBJ databases">
        <title>Genomic Encyclopedia of Type Strains, Phase IV (KMG-IV): sequencing the most valuable type-strain genomes for metagenomic binning, comparative biology and taxonomic classification.</title>
        <authorList>
            <person name="Goeker M."/>
        </authorList>
    </citation>
    <scope>NUCLEOTIDE SEQUENCE [LARGE SCALE GENOMIC DNA]</scope>
    <source>
        <strain evidence="3 4">DSM 16998</strain>
    </source>
</reference>
<dbReference type="Gene3D" id="3.10.350.10">
    <property type="entry name" value="LysM domain"/>
    <property type="match status" value="1"/>
</dbReference>
<dbReference type="InterPro" id="IPR036779">
    <property type="entry name" value="LysM_dom_sf"/>
</dbReference>
<dbReference type="InterPro" id="IPR056823">
    <property type="entry name" value="TEN-like_YD-shell"/>
</dbReference>
<dbReference type="Pfam" id="PF25023">
    <property type="entry name" value="TEN_YD-shell"/>
    <property type="match status" value="1"/>
</dbReference>
<evidence type="ECO:0000313" key="4">
    <source>
        <dbReference type="Proteomes" id="UP000295361"/>
    </source>
</evidence>
<dbReference type="Pfam" id="PF05593">
    <property type="entry name" value="RHS_repeat"/>
    <property type="match status" value="4"/>
</dbReference>
<dbReference type="EMBL" id="SNXS01000003">
    <property type="protein sequence ID" value="TDP71061.1"/>
    <property type="molecule type" value="Genomic_DNA"/>
</dbReference>
<dbReference type="SMART" id="SM00257">
    <property type="entry name" value="LysM"/>
    <property type="match status" value="1"/>
</dbReference>
<organism evidence="3 4">
    <name type="scientific">Roseateles toxinivorans</name>
    <dbReference type="NCBI Taxonomy" id="270368"/>
    <lineage>
        <taxon>Bacteria</taxon>
        <taxon>Pseudomonadati</taxon>
        <taxon>Pseudomonadota</taxon>
        <taxon>Betaproteobacteria</taxon>
        <taxon>Burkholderiales</taxon>
        <taxon>Sphaerotilaceae</taxon>
        <taxon>Roseateles</taxon>
    </lineage>
</organism>
<dbReference type="PROSITE" id="PS51782">
    <property type="entry name" value="LYSM"/>
    <property type="match status" value="1"/>
</dbReference>
<dbReference type="PANTHER" id="PTHR32305:SF15">
    <property type="entry name" value="PROTEIN RHSA-RELATED"/>
    <property type="match status" value="1"/>
</dbReference>
<evidence type="ECO:0000256" key="1">
    <source>
        <dbReference type="ARBA" id="ARBA00022737"/>
    </source>
</evidence>